<evidence type="ECO:0000256" key="7">
    <source>
        <dbReference type="ARBA" id="ARBA00023242"/>
    </source>
</evidence>
<dbReference type="GO" id="GO:0005681">
    <property type="term" value="C:spliceosomal complex"/>
    <property type="evidence" value="ECO:0007669"/>
    <property type="project" value="UniProtKB-KW"/>
</dbReference>
<feature type="domain" description="RSE1/DDB1/CPSF1 first beta-propeller" evidence="10">
    <location>
        <begin position="14"/>
        <end position="398"/>
    </location>
</feature>
<name>A0AAX4P3Y4_9CHLO</name>
<dbReference type="PANTHER" id="PTHR10644">
    <property type="entry name" value="DNA REPAIR/RNA PROCESSING CPSF FAMILY"/>
    <property type="match status" value="1"/>
</dbReference>
<dbReference type="GO" id="GO:0003676">
    <property type="term" value="F:nucleic acid binding"/>
    <property type="evidence" value="ECO:0007669"/>
    <property type="project" value="InterPro"/>
</dbReference>
<dbReference type="AlphaFoldDB" id="A0AAX4P3Y4"/>
<keyword evidence="5" id="KW-0747">Spliceosome</keyword>
<evidence type="ECO:0000313" key="13">
    <source>
        <dbReference type="Proteomes" id="UP001472866"/>
    </source>
</evidence>
<evidence type="ECO:0000259" key="10">
    <source>
        <dbReference type="Pfam" id="PF10433"/>
    </source>
</evidence>
<dbReference type="EMBL" id="CP151503">
    <property type="protein sequence ID" value="WZN61047.1"/>
    <property type="molecule type" value="Genomic_DNA"/>
</dbReference>
<evidence type="ECO:0000256" key="1">
    <source>
        <dbReference type="ARBA" id="ARBA00004123"/>
    </source>
</evidence>
<comment type="subcellular location">
    <subcellularLocation>
        <location evidence="1">Nucleus</location>
    </subcellularLocation>
</comment>
<dbReference type="FunFam" id="2.130.10.10:FF:000031">
    <property type="entry name" value="Splicing factor 3b subunit 3"/>
    <property type="match status" value="1"/>
</dbReference>
<evidence type="ECO:0000259" key="9">
    <source>
        <dbReference type="Pfam" id="PF03178"/>
    </source>
</evidence>
<proteinExistence type="inferred from homology"/>
<dbReference type="SUPFAM" id="SSF50998">
    <property type="entry name" value="Quinoprotein alcohol dehydrogenase-like"/>
    <property type="match status" value="1"/>
</dbReference>
<dbReference type="InterPro" id="IPR011047">
    <property type="entry name" value="Quinoprotein_ADH-like_sf"/>
</dbReference>
<dbReference type="InterPro" id="IPR058543">
    <property type="entry name" value="Beta-prop_RSE1/DDB1/CPSF1_2nd"/>
</dbReference>
<evidence type="ECO:0000313" key="12">
    <source>
        <dbReference type="EMBL" id="WZN61047.1"/>
    </source>
</evidence>
<comment type="similarity">
    <text evidence="8">Belongs to the RSE1 family.</text>
</comment>
<dbReference type="FunFam" id="2.130.10.10:FF:001143">
    <property type="entry name" value="Pre-mRNA-splicing factor rse-1, putative"/>
    <property type="match status" value="1"/>
</dbReference>
<dbReference type="Pfam" id="PF23726">
    <property type="entry name" value="Beta-prop_RSE1_2nd"/>
    <property type="match status" value="1"/>
</dbReference>
<evidence type="ECO:0000256" key="6">
    <source>
        <dbReference type="ARBA" id="ARBA00023187"/>
    </source>
</evidence>
<dbReference type="Gene3D" id="2.130.10.10">
    <property type="entry name" value="YVTN repeat-like/Quinoprotein amine dehydrogenase"/>
    <property type="match status" value="3"/>
</dbReference>
<organism evidence="12 13">
    <name type="scientific">Chloropicon roscoffensis</name>
    <dbReference type="NCBI Taxonomy" id="1461544"/>
    <lineage>
        <taxon>Eukaryota</taxon>
        <taxon>Viridiplantae</taxon>
        <taxon>Chlorophyta</taxon>
        <taxon>Chloropicophyceae</taxon>
        <taxon>Chloropicales</taxon>
        <taxon>Chloropicaceae</taxon>
        <taxon>Chloropicon</taxon>
    </lineage>
</organism>
<dbReference type="InterPro" id="IPR015943">
    <property type="entry name" value="WD40/YVTN_repeat-like_dom_sf"/>
</dbReference>
<feature type="domain" description="RSE1/DDB1/CPSF1 C-terminal" evidence="9">
    <location>
        <begin position="841"/>
        <end position="1162"/>
    </location>
</feature>
<dbReference type="InterPro" id="IPR018846">
    <property type="entry name" value="Beta-prop_RSE1/DDB1/CPSF1_1st"/>
</dbReference>
<protein>
    <recommendedName>
        <fullName evidence="3">DNA damage-binding protein 1</fullName>
    </recommendedName>
</protein>
<dbReference type="GO" id="GO:0008380">
    <property type="term" value="P:RNA splicing"/>
    <property type="evidence" value="ECO:0007669"/>
    <property type="project" value="UniProtKB-KW"/>
</dbReference>
<evidence type="ECO:0000259" key="11">
    <source>
        <dbReference type="Pfam" id="PF23726"/>
    </source>
</evidence>
<evidence type="ECO:0000256" key="5">
    <source>
        <dbReference type="ARBA" id="ARBA00022728"/>
    </source>
</evidence>
<dbReference type="InterPro" id="IPR050358">
    <property type="entry name" value="RSE1/DDB1/CFT1"/>
</dbReference>
<feature type="domain" description="RSE1/DDB1/CPSF1 second beta-propeller" evidence="11">
    <location>
        <begin position="443"/>
        <end position="755"/>
    </location>
</feature>
<evidence type="ECO:0000256" key="2">
    <source>
        <dbReference type="ARBA" id="ARBA00007453"/>
    </source>
</evidence>
<accession>A0AAX4P3Y4</accession>
<dbReference type="Proteomes" id="UP001472866">
    <property type="component" value="Chromosome 03"/>
</dbReference>
<comment type="similarity">
    <text evidence="2">Belongs to the DDB1 family.</text>
</comment>
<sequence>MHLYNVTLQRGGNIQAAIYGSFSAPKTHEIVVSRTKVLELLRPDANGKLQTVASTEVFGKVRSLCPFRLPGSGRDHIVVGSDSGRIVILIFDAKTRRFKKVHQETFGKTGCRRIVPGQYLAYDPKGRAVMIGALEKQKLVYVLNRDSAANLTISSPLEAHKSRNITFSIVGLDCGFENPIFAAIELDYSDAEQDHTGEAAREAQKQLTYYELDLGLNHVVRRWAEPCGNGANLLIAVPGGGDGPGGVLVCSENFVSYRHQGHREVRCCLPRRSDLPSERGTLIVSSATHKQKSMFFFLAQSEYGDLYKISLDWENDTVKDVVVRYFDTIPTCSSVCVLKSGFLFAASECGDHALYQFRGIGDGEGEVEARASAASGGGADPLTFAPRAPSNLALVDRLESLSPVCGLECSNLYQEETKQLFALTGRGPSSQMRVLRPGQTVVEAAVSPLPGSPNGVWTIKESKSQEHDSFILVSFKNASLVLSVGETVEEVTDSGFQTNTSTLDVRLLADDSIVQVVPGGLRHILGDGRVNEWRCPGRKQITSVSCNDRQVVAALTGYELVYFELDETGQLLEQEKKDMAGEISSVCIAPVPEGKLRSKFLAIGGYDATIRILSLDPQDCLGPLAVQAVAAVPSSMLFVNVSTSDLDEESGALYLQAGLANGILLRTEIDAVTGQLSDTRTRFLGTRPPRMVGLRIQGKEALLALSSRPWVGHASEGRFMVSPISYEALSYASGFSSDQCPEAIVGVAGTSLRILVPEHLGGAFNATGCRLRYTPRAMAISEDHKVVAVGQADCGVVPNRFVTAAAAPGGEDDDMEVEGEPEGGREVQLGAVRGPADQWGSCIEVIDAATLKVSSRVDMEDNFAVTSMSLARFEGQERDLLVVGCARNVTLQPRGCDGGEVRVYSFAEGGKSLELVHATSVTDVPRCIEPFQGRVLVGVGKALVLYEMGKKQLLKKSECRKFPHFVVTVETAGDRIYCGDAQESFHFCRYRWEDNQIHVFADDVIPRYVTASVALDYNTVVGGDKFGNIFVCRLPADASREVEDDPTGGGLLAAGGNGADRGGAPHKLDPACSFHLGDTVTSVSRTTMQPGGKEVVLYVTVLGEIGALVPLTSKEDADFFSHLEMHLRQDNPPLCGRDHLSFRSSYNPVRNVIDGGLCEQFSQLPREVQARIAEELDRTPGEVLKKLEDMRNKIM</sequence>
<keyword evidence="4" id="KW-0507">mRNA processing</keyword>
<evidence type="ECO:0000256" key="3">
    <source>
        <dbReference type="ARBA" id="ARBA00014577"/>
    </source>
</evidence>
<evidence type="ECO:0000256" key="4">
    <source>
        <dbReference type="ARBA" id="ARBA00022664"/>
    </source>
</evidence>
<reference evidence="12 13" key="1">
    <citation type="submission" date="2024-03" db="EMBL/GenBank/DDBJ databases">
        <title>Complete genome sequence of the green alga Chloropicon roscoffensis RCC1871.</title>
        <authorList>
            <person name="Lemieux C."/>
            <person name="Pombert J.-F."/>
            <person name="Otis C."/>
            <person name="Turmel M."/>
        </authorList>
    </citation>
    <scope>NUCLEOTIDE SEQUENCE [LARGE SCALE GENOMIC DNA]</scope>
    <source>
        <strain evidence="12 13">RCC1871</strain>
    </source>
</reference>
<keyword evidence="6" id="KW-0508">mRNA splicing</keyword>
<dbReference type="GO" id="GO:0006397">
    <property type="term" value="P:mRNA processing"/>
    <property type="evidence" value="ECO:0007669"/>
    <property type="project" value="UniProtKB-KW"/>
</dbReference>
<keyword evidence="7" id="KW-0539">Nucleus</keyword>
<gene>
    <name evidence="12" type="ORF">HKI87_03g25810</name>
</gene>
<evidence type="ECO:0000256" key="8">
    <source>
        <dbReference type="ARBA" id="ARBA00038266"/>
    </source>
</evidence>
<dbReference type="InterPro" id="IPR004871">
    <property type="entry name" value="RSE1/DDB1/CPSF1_C"/>
</dbReference>
<dbReference type="Pfam" id="PF10433">
    <property type="entry name" value="Beta-prop_RSE1_1st"/>
    <property type="match status" value="1"/>
</dbReference>
<dbReference type="Pfam" id="PF03178">
    <property type="entry name" value="CPSF_A"/>
    <property type="match status" value="1"/>
</dbReference>
<keyword evidence="13" id="KW-1185">Reference proteome</keyword>